<keyword evidence="4" id="KW-1185">Reference proteome</keyword>
<feature type="domain" description="Macroglobulin" evidence="2">
    <location>
        <begin position="142"/>
        <end position="216"/>
    </location>
</feature>
<accession>A0AAD9PAH4</accession>
<evidence type="ECO:0008006" key="5">
    <source>
        <dbReference type="Google" id="ProtNLM"/>
    </source>
</evidence>
<gene>
    <name evidence="3" type="ORF">NP493_55g05009</name>
</gene>
<dbReference type="Gene3D" id="2.60.40.1940">
    <property type="match status" value="1"/>
</dbReference>
<evidence type="ECO:0000259" key="2">
    <source>
        <dbReference type="Pfam" id="PF17791"/>
    </source>
</evidence>
<protein>
    <recommendedName>
        <fullName evidence="5">Macroglobulin domain-containing protein</fullName>
    </recommendedName>
</protein>
<dbReference type="PANTHER" id="PTHR11412">
    <property type="entry name" value="MACROGLOBULIN / COMPLEMENT"/>
    <property type="match status" value="1"/>
</dbReference>
<dbReference type="Pfam" id="PF01835">
    <property type="entry name" value="MG2"/>
    <property type="match status" value="1"/>
</dbReference>
<dbReference type="AlphaFoldDB" id="A0AAD9PAH4"/>
<sequence length="293" mass="32619">MRVTRSDLLIGTAEEQYVNLLAKCIVGGQTVLQKAVVRVSFLTHSVFLQTDKPIYTPRQTVFTRIFTMDHHMRPADIPVRLDFLNPDGIIVERSSNLHSPDGFLEKNFTFPSLSSVDGKWSLVASYALQNSQNVSLKFLVKEYVLPTFSVTIAPPKYIYQGATVTGNVTARHVYGKPVKGIVYMKFGVIRKNSACVIFAKKANLTLNNGGVTFTLNPRAHLRGFGNEFDVARLEGAHLHIEATVTETATGKKESRVDRTAVFAVRKHKVSFARSSGHFKPGLPYVVKVMQLFC</sequence>
<dbReference type="Gene3D" id="2.60.40.1930">
    <property type="match status" value="1"/>
</dbReference>
<dbReference type="InterPro" id="IPR041555">
    <property type="entry name" value="MG3"/>
</dbReference>
<dbReference type="InterPro" id="IPR050473">
    <property type="entry name" value="A2M/Complement_sys"/>
</dbReference>
<reference evidence="3" key="1">
    <citation type="journal article" date="2023" name="Mol. Biol. Evol.">
        <title>Third-Generation Sequencing Reveals the Adaptive Role of the Epigenome in Three Deep-Sea Polychaetes.</title>
        <authorList>
            <person name="Perez M."/>
            <person name="Aroh O."/>
            <person name="Sun Y."/>
            <person name="Lan Y."/>
            <person name="Juniper S.K."/>
            <person name="Young C.R."/>
            <person name="Angers B."/>
            <person name="Qian P.Y."/>
        </authorList>
    </citation>
    <scope>NUCLEOTIDE SEQUENCE</scope>
    <source>
        <strain evidence="3">R07B-5</strain>
    </source>
</reference>
<dbReference type="EMBL" id="JAODUO010000056">
    <property type="protein sequence ID" value="KAK2191234.1"/>
    <property type="molecule type" value="Genomic_DNA"/>
</dbReference>
<feature type="domain" description="Macroglobulin" evidence="1">
    <location>
        <begin position="46"/>
        <end position="140"/>
    </location>
</feature>
<dbReference type="Pfam" id="PF17791">
    <property type="entry name" value="MG3"/>
    <property type="match status" value="1"/>
</dbReference>
<dbReference type="GO" id="GO:0004866">
    <property type="term" value="F:endopeptidase inhibitor activity"/>
    <property type="evidence" value="ECO:0007669"/>
    <property type="project" value="InterPro"/>
</dbReference>
<name>A0AAD9PAH4_RIDPI</name>
<evidence type="ECO:0000313" key="4">
    <source>
        <dbReference type="Proteomes" id="UP001209878"/>
    </source>
</evidence>
<dbReference type="Proteomes" id="UP001209878">
    <property type="component" value="Unassembled WGS sequence"/>
</dbReference>
<comment type="caution">
    <text evidence="3">The sequence shown here is derived from an EMBL/GenBank/DDBJ whole genome shotgun (WGS) entry which is preliminary data.</text>
</comment>
<evidence type="ECO:0000259" key="1">
    <source>
        <dbReference type="Pfam" id="PF01835"/>
    </source>
</evidence>
<dbReference type="InterPro" id="IPR002890">
    <property type="entry name" value="MG2"/>
</dbReference>
<organism evidence="3 4">
    <name type="scientific">Ridgeia piscesae</name>
    <name type="common">Tubeworm</name>
    <dbReference type="NCBI Taxonomy" id="27915"/>
    <lineage>
        <taxon>Eukaryota</taxon>
        <taxon>Metazoa</taxon>
        <taxon>Spiralia</taxon>
        <taxon>Lophotrochozoa</taxon>
        <taxon>Annelida</taxon>
        <taxon>Polychaeta</taxon>
        <taxon>Sedentaria</taxon>
        <taxon>Canalipalpata</taxon>
        <taxon>Sabellida</taxon>
        <taxon>Siboglinidae</taxon>
        <taxon>Ridgeia</taxon>
    </lineage>
</organism>
<dbReference type="PANTHER" id="PTHR11412:SF166">
    <property type="entry name" value="NTR DOMAIN-CONTAINING PROTEIN"/>
    <property type="match status" value="1"/>
</dbReference>
<evidence type="ECO:0000313" key="3">
    <source>
        <dbReference type="EMBL" id="KAK2191234.1"/>
    </source>
</evidence>
<proteinExistence type="predicted"/>